<keyword evidence="6" id="KW-0809">Transit peptide</keyword>
<dbReference type="FunFam" id="1.10.1320.10:FF:000002">
    <property type="entry name" value="DNA-directed RNA polymerase"/>
    <property type="match status" value="1"/>
</dbReference>
<evidence type="ECO:0000256" key="5">
    <source>
        <dbReference type="ARBA" id="ARBA00022695"/>
    </source>
</evidence>
<feature type="coiled-coil region" evidence="14">
    <location>
        <begin position="245"/>
        <end position="292"/>
    </location>
</feature>
<dbReference type="GO" id="GO:0001018">
    <property type="term" value="F:mitochondrial promoter sequence-specific DNA binding"/>
    <property type="evidence" value="ECO:0007669"/>
    <property type="project" value="TreeGrafter"/>
</dbReference>
<evidence type="ECO:0000313" key="17">
    <source>
        <dbReference type="Ensembl" id="ENSELUP00000020055.1"/>
    </source>
</evidence>
<dbReference type="GO" id="GO:0034245">
    <property type="term" value="C:mitochondrial DNA-directed RNA polymerase complex"/>
    <property type="evidence" value="ECO:0007669"/>
    <property type="project" value="TreeGrafter"/>
</dbReference>
<dbReference type="Gene3D" id="1.10.150.20">
    <property type="entry name" value="5' to 3' exonuclease, C-terminal subdomain"/>
    <property type="match status" value="1"/>
</dbReference>
<dbReference type="InterPro" id="IPR002092">
    <property type="entry name" value="DNA-dir_Rpol_phage-type"/>
</dbReference>
<accession>A0A3P8YU46</accession>
<comment type="function">
    <text evidence="13">DNA-dependent RNA polymerase catalyzes the transcription of DNA into RNA using the four ribonucleoside triphosphates as substrates.</text>
</comment>
<dbReference type="Proteomes" id="UP000265140">
    <property type="component" value="Chromosome 8"/>
</dbReference>
<dbReference type="Gene3D" id="1.10.1320.10">
    <property type="entry name" value="DNA-directed RNA polymerase, N-terminal domain"/>
    <property type="match status" value="1"/>
</dbReference>
<dbReference type="STRING" id="8010.ENSELUP00000020055"/>
<dbReference type="OMA" id="WWAKSDE"/>
<evidence type="ECO:0000256" key="7">
    <source>
        <dbReference type="ARBA" id="ARBA00023128"/>
    </source>
</evidence>
<dbReference type="Gene3D" id="1.10.287.280">
    <property type="match status" value="1"/>
</dbReference>
<evidence type="ECO:0000256" key="3">
    <source>
        <dbReference type="ARBA" id="ARBA00022478"/>
    </source>
</evidence>
<evidence type="ECO:0000256" key="12">
    <source>
        <dbReference type="PROSITE-ProRule" id="PRU00708"/>
    </source>
</evidence>
<evidence type="ECO:0000256" key="9">
    <source>
        <dbReference type="ARBA" id="ARBA00048552"/>
    </source>
</evidence>
<dbReference type="GO" id="GO:0006390">
    <property type="term" value="P:mitochondrial transcription"/>
    <property type="evidence" value="ECO:0007669"/>
    <property type="project" value="TreeGrafter"/>
</dbReference>
<dbReference type="FunFam" id="1.10.287.280:FF:000001">
    <property type="entry name" value="DNA-directed RNA polymerase"/>
    <property type="match status" value="1"/>
</dbReference>
<keyword evidence="3 13" id="KW-0240">DNA-directed RNA polymerase</keyword>
<evidence type="ECO:0000256" key="4">
    <source>
        <dbReference type="ARBA" id="ARBA00022679"/>
    </source>
</evidence>
<dbReference type="GeneID" id="105011534"/>
<dbReference type="PROSITE" id="PS00489">
    <property type="entry name" value="RNA_POL_PHAGE_2"/>
    <property type="match status" value="1"/>
</dbReference>
<dbReference type="PROSITE" id="PS00900">
    <property type="entry name" value="RNA_POL_PHAGE_1"/>
    <property type="match status" value="1"/>
</dbReference>
<dbReference type="InterPro" id="IPR037159">
    <property type="entry name" value="RNA_POL_N_sf"/>
</dbReference>
<dbReference type="Gene3D" id="1.25.40.10">
    <property type="entry name" value="Tetratricopeptide repeat domain"/>
    <property type="match status" value="1"/>
</dbReference>
<dbReference type="InterPro" id="IPR002885">
    <property type="entry name" value="PPR_rpt"/>
</dbReference>
<dbReference type="PROSITE" id="PS51375">
    <property type="entry name" value="PPR"/>
    <property type="match status" value="1"/>
</dbReference>
<keyword evidence="7" id="KW-0496">Mitochondrion</keyword>
<feature type="domain" description="DNA-directed RNA polymerase N-terminal" evidence="16">
    <location>
        <begin position="500"/>
        <end position="809"/>
    </location>
</feature>
<keyword evidence="5 13" id="KW-0548">Nucleotidyltransferase</keyword>
<feature type="repeat" description="PPR" evidence="12">
    <location>
        <begin position="358"/>
        <end position="392"/>
    </location>
</feature>
<comment type="subunit">
    <text evidence="11">Homodimer. Component of the mitochondrial transcription initiation complex, composed at least of TFB2M, TFAM and POLRMT. In this complex TFAM recruits POLRMT to the promoter whereas TFB2M induces structural changes in POLRMT to enable promoter opening and trapping of the DNA non-template strand. Upon metabolic stress, forms a complex composed of FOXO3, SIRT3 and mitochondrial RNA polymerase POLRMT; the complex is recruited to mtDNA in a SIRT3-dependent manner. Also forms a complex composed of FOXO3, SIRT3, TFAM and POLRMT. Interacts with TFB1M and TFB2M, leading to the stimulation of transcription. Interacts with TEFM. Interacts with MTRES1.</text>
</comment>
<gene>
    <name evidence="17" type="primary">POLRMT</name>
</gene>
<name>A0A3P8YU46_ESOLU</name>
<comment type="subcellular location">
    <subcellularLocation>
        <location evidence="1">Mitochondrion</location>
    </subcellularLocation>
</comment>
<evidence type="ECO:0000256" key="10">
    <source>
        <dbReference type="ARBA" id="ARBA00057821"/>
    </source>
</evidence>
<dbReference type="OrthoDB" id="276422at2759"/>
<comment type="catalytic activity">
    <reaction evidence="9 13">
        <text>RNA(n) + a ribonucleoside 5'-triphosphate = RNA(n+1) + diphosphate</text>
        <dbReference type="Rhea" id="RHEA:21248"/>
        <dbReference type="Rhea" id="RHEA-COMP:14527"/>
        <dbReference type="Rhea" id="RHEA-COMP:17342"/>
        <dbReference type="ChEBI" id="CHEBI:33019"/>
        <dbReference type="ChEBI" id="CHEBI:61557"/>
        <dbReference type="ChEBI" id="CHEBI:140395"/>
        <dbReference type="EC" id="2.7.7.6"/>
    </reaction>
</comment>
<organism evidence="17 18">
    <name type="scientific">Esox lucius</name>
    <name type="common">Northern pike</name>
    <dbReference type="NCBI Taxonomy" id="8010"/>
    <lineage>
        <taxon>Eukaryota</taxon>
        <taxon>Metazoa</taxon>
        <taxon>Chordata</taxon>
        <taxon>Craniata</taxon>
        <taxon>Vertebrata</taxon>
        <taxon>Euteleostomi</taxon>
        <taxon>Actinopterygii</taxon>
        <taxon>Neopterygii</taxon>
        <taxon>Teleostei</taxon>
        <taxon>Protacanthopterygii</taxon>
        <taxon>Esociformes</taxon>
        <taxon>Esocidae</taxon>
        <taxon>Esox</taxon>
    </lineage>
</organism>
<evidence type="ECO:0000259" key="16">
    <source>
        <dbReference type="SMART" id="SM01311"/>
    </source>
</evidence>
<evidence type="ECO:0000256" key="13">
    <source>
        <dbReference type="RuleBase" id="RU003805"/>
    </source>
</evidence>
<keyword evidence="18" id="KW-1185">Reference proteome</keyword>
<reference evidence="18" key="1">
    <citation type="journal article" date="2014" name="PLoS ONE">
        <title>The genome and linkage map of the northern pike (Esox lucius): conserved synteny revealed between the salmonid sister group and the Neoteleostei.</title>
        <authorList>
            <person name="Rondeau E.B."/>
            <person name="Minkley D.R."/>
            <person name="Leong J.S."/>
            <person name="Messmer A.M."/>
            <person name="Jantzen J.R."/>
            <person name="von Schalburg K.R."/>
            <person name="Lemon C."/>
            <person name="Bird N.H."/>
            <person name="Koop B.F."/>
        </authorList>
    </citation>
    <scope>NUCLEOTIDE SEQUENCE</scope>
</reference>
<dbReference type="CTD" id="5442"/>
<dbReference type="KEGG" id="els:105011534"/>
<reference evidence="17" key="2">
    <citation type="submission" date="2020-02" db="EMBL/GenBank/DDBJ databases">
        <title>Esox lucius (northern pike) genome, fEsoLuc1, primary haplotype.</title>
        <authorList>
            <person name="Myers G."/>
            <person name="Karagic N."/>
            <person name="Meyer A."/>
            <person name="Pippel M."/>
            <person name="Reichard M."/>
            <person name="Winkler S."/>
            <person name="Tracey A."/>
            <person name="Sims Y."/>
            <person name="Howe K."/>
            <person name="Rhie A."/>
            <person name="Formenti G."/>
            <person name="Durbin R."/>
            <person name="Fedrigo O."/>
            <person name="Jarvis E.D."/>
        </authorList>
    </citation>
    <scope>NUCLEOTIDE SEQUENCE [LARGE SCALE GENOMIC DNA]</scope>
</reference>
<dbReference type="InterPro" id="IPR046950">
    <property type="entry name" value="DNA-dir_Rpol_C_phage-type"/>
</dbReference>
<dbReference type="GeneTree" id="ENSGT00390000008060"/>
<keyword evidence="14" id="KW-0175">Coiled coil</keyword>
<proteinExistence type="inferred from homology"/>
<dbReference type="EC" id="2.7.7.6" evidence="13"/>
<evidence type="ECO:0000313" key="18">
    <source>
        <dbReference type="Proteomes" id="UP000265140"/>
    </source>
</evidence>
<dbReference type="FunFam" id="1.10.150.20:FF:000031">
    <property type="entry name" value="DNA-directed RNA polymerase"/>
    <property type="match status" value="1"/>
</dbReference>
<keyword evidence="8 13" id="KW-0804">Transcription</keyword>
<dbReference type="InterPro" id="IPR043502">
    <property type="entry name" value="DNA/RNA_pol_sf"/>
</dbReference>
<keyword evidence="4 13" id="KW-0808">Transferase</keyword>
<dbReference type="InterPro" id="IPR011990">
    <property type="entry name" value="TPR-like_helical_dom_sf"/>
</dbReference>
<dbReference type="InParanoid" id="A0A3P8YU46"/>
<dbReference type="PANTHER" id="PTHR10102">
    <property type="entry name" value="DNA-DIRECTED RNA POLYMERASE, MITOCHONDRIAL"/>
    <property type="match status" value="1"/>
</dbReference>
<reference evidence="17" key="3">
    <citation type="submission" date="2025-08" db="UniProtKB">
        <authorList>
            <consortium name="Ensembl"/>
        </authorList>
    </citation>
    <scope>IDENTIFICATION</scope>
</reference>
<dbReference type="PANTHER" id="PTHR10102:SF0">
    <property type="entry name" value="DNA-DIRECTED RNA POLYMERASE, MITOCHONDRIAL"/>
    <property type="match status" value="1"/>
</dbReference>
<dbReference type="FunCoup" id="A0A3P8YU46">
    <property type="interactions" value="600"/>
</dbReference>
<evidence type="ECO:0000256" key="14">
    <source>
        <dbReference type="SAM" id="Coils"/>
    </source>
</evidence>
<dbReference type="Pfam" id="PF14700">
    <property type="entry name" value="RPOL_N"/>
    <property type="match status" value="1"/>
</dbReference>
<evidence type="ECO:0000256" key="8">
    <source>
        <dbReference type="ARBA" id="ARBA00023163"/>
    </source>
</evidence>
<feature type="region of interest" description="Disordered" evidence="15">
    <location>
        <begin position="106"/>
        <end position="165"/>
    </location>
</feature>
<dbReference type="Bgee" id="ENSELUG00000019319">
    <property type="expression patterns" value="Expressed in liver and 14 other cell types or tissues"/>
</dbReference>
<dbReference type="Pfam" id="PF00940">
    <property type="entry name" value="RNA_pol"/>
    <property type="match status" value="1"/>
</dbReference>
<evidence type="ECO:0000256" key="11">
    <source>
        <dbReference type="ARBA" id="ARBA00063316"/>
    </source>
</evidence>
<reference evidence="17" key="4">
    <citation type="submission" date="2025-09" db="UniProtKB">
        <authorList>
            <consortium name="Ensembl"/>
        </authorList>
    </citation>
    <scope>IDENTIFICATION</scope>
</reference>
<dbReference type="SMART" id="SM01311">
    <property type="entry name" value="RPOL_N"/>
    <property type="match status" value="1"/>
</dbReference>
<dbReference type="GO" id="GO:0003899">
    <property type="term" value="F:DNA-directed RNA polymerase activity"/>
    <property type="evidence" value="ECO:0007669"/>
    <property type="project" value="UniProtKB-EC"/>
</dbReference>
<evidence type="ECO:0000256" key="1">
    <source>
        <dbReference type="ARBA" id="ARBA00004173"/>
    </source>
</evidence>
<comment type="function">
    <text evidence="10">DNA-dependent RNA polymerase catalyzes the transcription of mitochondrial DNA into RNA using the four ribonucleoside triphosphates as substrates. Component of the mitochondrial transcription initiation complex, composed at least of TFB2M, TFAM and POLRMT that is required for basal transcription of mitochondrial DNA. In this complex, TFAM recruits POLRMT to a specific promoter whereas TFB2M induces structural changes in POLRMT to enable promoter opening and trapping of the DNA non-template strand. Has DNA primase activity. Catalyzes the synthesis of short RNA primers that are necessary for the initiation of lagging-strand DNA synthesis from the origin of light-strand DNA replication (OriL).</text>
</comment>
<dbReference type="InterPro" id="IPR029262">
    <property type="entry name" value="RPOL_N"/>
</dbReference>
<dbReference type="SUPFAM" id="SSF56672">
    <property type="entry name" value="DNA/RNA polymerases"/>
    <property type="match status" value="1"/>
</dbReference>
<sequence length="1342" mass="153118">MSLLRLCAFSKCLNGLILLERSVNRLSKARHCHHSFTFRNNSEMRISEPPWKSQQRHFSAAFPKKEDGKKRLCEQSQLLDVLEARIQQLQSDVVLDVQHSKVQFVKAHKSERGASSGRNPKINSGERTEVPTSGKIVGKVAGQTGKGKDDSPSKSRWLKKLNEEKTKTKKLKKKLGFEDIPVKSKKGQQMLPGTSHKIISTKAVKKMASSSKKSMTLKNQVNTVAAANQEHTVAAKSSSASKVPVRNAKRNRETLKALYPELSEEEARTQELARLERKAEADALELAKVEELERKLKQWAVSVSPEHVKDNGEARAYEDVQRRVHCYLEACVFSGDIDRAGHFLLSHHRRVSRRKLLNIESYNIMMRVWAKMGSLKQIGRMFILVEEAGLKPNLSSYCAALECMGRTPNCPPRFINRVLQQIQWDGLSVDELFRHCVFRQDERDMVLKAIHTLKPDFQPSIKPILHTCSSPLVKDIYTERTDSKYPKLAFSLDELQKRFNNQLCLEQASTITINSVEALKPVTPHMVKMRDLLAEQRKVWHKTLVKALRESKAIMASSTQKVVRFSLYPYLCLMDEKEYADIMIQSLANLPPSGESLHILAKQLGVRVHNKFCILMKEQNQMVDKLNNIYNEYVELLSKDNKVLNVLPREQWQTLEAKHMSGPSLLGDECHWPHAVVLELGTYLVDLMVKHMKVNSDILNSAYNRKIIPVLYHMYTFRSNRQVGFIKPHPILTQIQQDAMETTLTFDSYVMPMLCPPVPWASAKFGAYLLTPTKLMRAVLGANQHEIQLEKCQEEELHPVLDSLTQLGNTAWRINQPLLDVIISIFNGKGSEKLDVPPPLSEAPRIPRYNQQELATYTSAEKAQLKREVINAKKKCGEMHSLRMDALYKLSIANHMRDEVFWFPHNMDFRGRTYPCPPYFNHLGSDVTRAVLVFAEGKALGPGGLDWLKIHLVNLTGLKKRSSLAGRLEYANTIMDDIMDSADNPLNGKKWWQNADEPWQALACCMEITNAIRSPDPTQFISHFPVHQDGSCNGLQHYAALGRDVIGATSVNLMPCDVPQDVYSVVAQQVEGFRVRDAEKALKVAQVLEGFINRKVVKQTVMTVVYGVTRYGGRLQIEKRLKEIDNFPKEYVWDASHYLVQQVFTSLKEMFTGTREIQDWLTESARLISKSGHTVEWVTPLGLPVIQPYHRPRTQLLKNQIQDLSLQISHDSKQRPDTVKQKNAFPPNFIHSLDSTHMMLTALYCYSAGLTFVSVHDCFWTHAITVDTMNKVCREQFVALHSQPILQELSNFLLQKYCSVPPNEVNNKKIQEYRRMLLLLAKVPQTGDFDLQQVKESTYFFS</sequence>
<dbReference type="RefSeq" id="XP_012990574.1">
    <property type="nucleotide sequence ID" value="XM_013135120.4"/>
</dbReference>
<comment type="similarity">
    <text evidence="2 13">Belongs to the phage and mitochondrial RNA polymerase family.</text>
</comment>
<evidence type="ECO:0000256" key="6">
    <source>
        <dbReference type="ARBA" id="ARBA00022946"/>
    </source>
</evidence>
<protein>
    <recommendedName>
        <fullName evidence="13">DNA-directed RNA polymerase</fullName>
        <ecNumber evidence="13">2.7.7.6</ecNumber>
    </recommendedName>
</protein>
<evidence type="ECO:0000256" key="15">
    <source>
        <dbReference type="SAM" id="MobiDB-lite"/>
    </source>
</evidence>
<dbReference type="Ensembl" id="ENSELUT00000041289.3">
    <property type="protein sequence ID" value="ENSELUP00000020055.1"/>
    <property type="gene ID" value="ENSELUG00000019319.3"/>
</dbReference>
<evidence type="ECO:0000256" key="2">
    <source>
        <dbReference type="ARBA" id="ARBA00009493"/>
    </source>
</evidence>